<keyword evidence="2" id="KW-1185">Reference proteome</keyword>
<evidence type="ECO:0000313" key="2">
    <source>
        <dbReference type="Proteomes" id="UP001367771"/>
    </source>
</evidence>
<dbReference type="EMBL" id="JBBBDM010000012">
    <property type="protein sequence ID" value="MEI5688692.1"/>
    <property type="molecule type" value="Genomic_DNA"/>
</dbReference>
<sequence length="101" mass="11318">MPFNSRKSDRHVIAADIRVTDERGNRTDLVAVDMSRTGLGTDGLIQLKAGQSVTIELPDGTVKHGSTVWREDFSGGLLFDQEMTEQELHRTMRSLASRQQF</sequence>
<comment type="caution">
    <text evidence="1">The sequence shown here is derived from an EMBL/GenBank/DDBJ whole genome shotgun (WGS) entry which is preliminary data.</text>
</comment>
<reference evidence="1 2" key="1">
    <citation type="journal article" date="2013" name="Int. J. Syst. Evol. Microbiol.">
        <title>Sphingomonas kyungheensis sp. nov., a bacterium with ginsenoside-converting activity isolated from soil of a ginseng field.</title>
        <authorList>
            <person name="Son H.M."/>
            <person name="Yang J.E."/>
            <person name="Park Y."/>
            <person name="Han C.K."/>
            <person name="Kim S.G."/>
            <person name="Kook M."/>
            <person name="Yi T.H."/>
        </authorList>
    </citation>
    <scope>NUCLEOTIDE SEQUENCE [LARGE SCALE GENOMIC DNA]</scope>
    <source>
        <strain evidence="1 2">LMG 26582</strain>
    </source>
</reference>
<accession>A0ABU8H6Q3</accession>
<dbReference type="RefSeq" id="WP_037533439.1">
    <property type="nucleotide sequence ID" value="NZ_JBBBDM010000012.1"/>
</dbReference>
<evidence type="ECO:0000313" key="1">
    <source>
        <dbReference type="EMBL" id="MEI5688692.1"/>
    </source>
</evidence>
<proteinExistence type="predicted"/>
<gene>
    <name evidence="1" type="ORF">V8201_16480</name>
</gene>
<evidence type="ECO:0008006" key="3">
    <source>
        <dbReference type="Google" id="ProtNLM"/>
    </source>
</evidence>
<organism evidence="1 2">
    <name type="scientific">Sphingomonas kyungheensis</name>
    <dbReference type="NCBI Taxonomy" id="1069987"/>
    <lineage>
        <taxon>Bacteria</taxon>
        <taxon>Pseudomonadati</taxon>
        <taxon>Pseudomonadota</taxon>
        <taxon>Alphaproteobacteria</taxon>
        <taxon>Sphingomonadales</taxon>
        <taxon>Sphingomonadaceae</taxon>
        <taxon>Sphingomonas</taxon>
    </lineage>
</organism>
<name>A0ABU8H6Q3_9SPHN</name>
<dbReference type="Proteomes" id="UP001367771">
    <property type="component" value="Unassembled WGS sequence"/>
</dbReference>
<protein>
    <recommendedName>
        <fullName evidence="3">PilZ domain-containing protein</fullName>
    </recommendedName>
</protein>